<evidence type="ECO:0000313" key="2">
    <source>
        <dbReference type="Proteomes" id="UP001172386"/>
    </source>
</evidence>
<reference evidence="1" key="1">
    <citation type="submission" date="2022-10" db="EMBL/GenBank/DDBJ databases">
        <title>Culturing micro-colonial fungi from biological soil crusts in the Mojave desert and describing Neophaeococcomyces mojavensis, and introducing the new genera and species Taxawa tesnikishii.</title>
        <authorList>
            <person name="Kurbessoian T."/>
            <person name="Stajich J.E."/>
        </authorList>
    </citation>
    <scope>NUCLEOTIDE SEQUENCE</scope>
    <source>
        <strain evidence="1">JES_112</strain>
    </source>
</reference>
<comment type="caution">
    <text evidence="1">The sequence shown here is derived from an EMBL/GenBank/DDBJ whole genome shotgun (WGS) entry which is preliminary data.</text>
</comment>
<name>A0ACC3AK02_9EURO</name>
<gene>
    <name evidence="1" type="ORF">H2198_000438</name>
</gene>
<keyword evidence="2" id="KW-1185">Reference proteome</keyword>
<protein>
    <submittedName>
        <fullName evidence="1">Uncharacterized protein</fullName>
    </submittedName>
</protein>
<dbReference type="EMBL" id="JAPDRQ010000004">
    <property type="protein sequence ID" value="KAJ9664220.1"/>
    <property type="molecule type" value="Genomic_DNA"/>
</dbReference>
<dbReference type="Proteomes" id="UP001172386">
    <property type="component" value="Unassembled WGS sequence"/>
</dbReference>
<evidence type="ECO:0000313" key="1">
    <source>
        <dbReference type="EMBL" id="KAJ9664220.1"/>
    </source>
</evidence>
<proteinExistence type="predicted"/>
<accession>A0ACC3AK02</accession>
<organism evidence="1 2">
    <name type="scientific">Neophaeococcomyces mojaviensis</name>
    <dbReference type="NCBI Taxonomy" id="3383035"/>
    <lineage>
        <taxon>Eukaryota</taxon>
        <taxon>Fungi</taxon>
        <taxon>Dikarya</taxon>
        <taxon>Ascomycota</taxon>
        <taxon>Pezizomycotina</taxon>
        <taxon>Eurotiomycetes</taxon>
        <taxon>Chaetothyriomycetidae</taxon>
        <taxon>Chaetothyriales</taxon>
        <taxon>Chaetothyriales incertae sedis</taxon>
        <taxon>Neophaeococcomyces</taxon>
    </lineage>
</organism>
<sequence length="327" mass="36850">MPSTLRYNRKAILYILLVVVVFCYFVFYDSSASAQSFRTSTEAGLARVRNQKAHHDTKTPLQENLSDEDQTKKANEKLQSILDSKNKEKNLQDDYREPQHKVLSEAELEREFGMTRENPKPKGGEQKDKPQQRPASWPSTEKFQHDVEDVSVAGRKKMPDPKRPKVVEEQGTSLKTSTDSNGKTKEKEAAKDTTEQADPAKDFAREKLMEYLKNPVVIFSKSTCPHSKRAKHLLLDVYSITPKPLVVELDRLSDPVPSSELKLGRVMQDVLGGMTGRRTVPNIMVGGVHSIGGNDKIWDLHEKGLLAEEIRKLGGRKVTEVDVVADQ</sequence>